<evidence type="ECO:0000313" key="4">
    <source>
        <dbReference type="Proteomes" id="UP000266188"/>
    </source>
</evidence>
<dbReference type="STRING" id="2070753.A0A3A2Z8W3"/>
<proteinExistence type="predicted"/>
<feature type="coiled-coil region" evidence="1">
    <location>
        <begin position="114"/>
        <end position="141"/>
    </location>
</feature>
<evidence type="ECO:0000256" key="1">
    <source>
        <dbReference type="SAM" id="Coils"/>
    </source>
</evidence>
<dbReference type="OrthoDB" id="68328at2759"/>
<evidence type="ECO:0000256" key="2">
    <source>
        <dbReference type="SAM" id="MobiDB-lite"/>
    </source>
</evidence>
<keyword evidence="1" id="KW-0175">Coiled coil</keyword>
<dbReference type="PANTHER" id="PTHR40618">
    <property type="entry name" value="B-ZIP TRANSCRIPTION FACTOR (EUROFUNG)-RELATED"/>
    <property type="match status" value="1"/>
</dbReference>
<dbReference type="EMBL" id="MVGC01000513">
    <property type="protein sequence ID" value="RJE18663.1"/>
    <property type="molecule type" value="Genomic_DNA"/>
</dbReference>
<name>A0A3A2Z8W3_9EURO</name>
<evidence type="ECO:0000313" key="3">
    <source>
        <dbReference type="EMBL" id="RJE18663.1"/>
    </source>
</evidence>
<evidence type="ECO:0008006" key="5">
    <source>
        <dbReference type="Google" id="ProtNLM"/>
    </source>
</evidence>
<feature type="region of interest" description="Disordered" evidence="2">
    <location>
        <begin position="48"/>
        <end position="101"/>
    </location>
</feature>
<dbReference type="Proteomes" id="UP000266188">
    <property type="component" value="Unassembled WGS sequence"/>
</dbReference>
<comment type="caution">
    <text evidence="3">The sequence shown here is derived from an EMBL/GenBank/DDBJ whole genome shotgun (WGS) entry which is preliminary data.</text>
</comment>
<organism evidence="3 4">
    <name type="scientific">Aspergillus sclerotialis</name>
    <dbReference type="NCBI Taxonomy" id="2070753"/>
    <lineage>
        <taxon>Eukaryota</taxon>
        <taxon>Fungi</taxon>
        <taxon>Dikarya</taxon>
        <taxon>Ascomycota</taxon>
        <taxon>Pezizomycotina</taxon>
        <taxon>Eurotiomycetes</taxon>
        <taxon>Eurotiomycetidae</taxon>
        <taxon>Eurotiales</taxon>
        <taxon>Aspergillaceae</taxon>
        <taxon>Aspergillus</taxon>
        <taxon>Aspergillus subgen. Polypaecilum</taxon>
    </lineage>
</organism>
<keyword evidence="4" id="KW-1185">Reference proteome</keyword>
<gene>
    <name evidence="3" type="ORF">PHISCL_08999</name>
</gene>
<dbReference type="AlphaFoldDB" id="A0A3A2Z8W3"/>
<protein>
    <recommendedName>
        <fullName evidence="5">BZIP transcription factor</fullName>
    </recommendedName>
</protein>
<feature type="compositionally biased region" description="Basic and acidic residues" evidence="2">
    <location>
        <begin position="51"/>
        <end position="61"/>
    </location>
</feature>
<dbReference type="PANTHER" id="PTHR40618:SF1">
    <property type="entry name" value="B-ZIP TRANSCRIPTION FACTOR (EUROFUNG)"/>
    <property type="match status" value="1"/>
</dbReference>
<sequence length="457" mass="51992">MEGVSFRKDNPNVFSARSFLEGEHSSLALFPTSRQALDPDIFHSSSSTLNKEADQADHRLSDTNLQSKMNTRLRTRSAGRPRLDADKSATLSEDRRRQVRRAQRTYRLKKEAALRSSQARVEEIEGRIRRAAMKLDELNRAAIQAELHVSHPHVNAMVKSISMTLNERDGSESLSPVPGSTKEDFHESEMEHHTPHHIFGYQPARESEEPITRTESPRVEGVGNHTPPLPRSIKTRFHSYCLQEKRFYRRLQRSCLEHAFHLFTDPCAHPHEIYRVFRLVPCIQSKEKMRPRFQKLLTGGCHDPLEVSSLPFYSFGGAGTRYPDVDESGSPIYPSNIRMPRRVLGILPNADLTNEPEMGWSSENILNICGLGGEWFDSRDVEGFLKVHGVDVLDSIPFPPVRPRGVQDSLHARFVLDIEEFLTRLVRGLVILGRAPGFRMTDVVDAFHDSLRVPPKI</sequence>
<feature type="compositionally biased region" description="Basic and acidic residues" evidence="2">
    <location>
        <begin position="81"/>
        <end position="96"/>
    </location>
</feature>
<reference evidence="4" key="1">
    <citation type="submission" date="2017-02" db="EMBL/GenBank/DDBJ databases">
        <authorList>
            <person name="Tafer H."/>
            <person name="Lopandic K."/>
        </authorList>
    </citation>
    <scope>NUCLEOTIDE SEQUENCE [LARGE SCALE GENOMIC DNA]</scope>
    <source>
        <strain evidence="4">CBS 366.77</strain>
    </source>
</reference>
<accession>A0A3A2Z8W3</accession>